<feature type="transmembrane region" description="Helical" evidence="1">
    <location>
        <begin position="39"/>
        <end position="59"/>
    </location>
</feature>
<dbReference type="RefSeq" id="WP_185363511.1">
    <property type="nucleotide sequence ID" value="NZ_JAARPY010000020.1"/>
</dbReference>
<protein>
    <submittedName>
        <fullName evidence="2">Uncharacterized protein</fullName>
    </submittedName>
</protein>
<gene>
    <name evidence="2" type="ORF">HB844_13640</name>
</gene>
<dbReference type="AlphaFoldDB" id="A0A841YHT0"/>
<dbReference type="EMBL" id="JAARPY010000020">
    <property type="protein sequence ID" value="MBC1399901.1"/>
    <property type="molecule type" value="Genomic_DNA"/>
</dbReference>
<dbReference type="Proteomes" id="UP000571128">
    <property type="component" value="Unassembled WGS sequence"/>
</dbReference>
<accession>A0A841YHT0</accession>
<evidence type="ECO:0000256" key="1">
    <source>
        <dbReference type="SAM" id="Phobius"/>
    </source>
</evidence>
<name>A0A841YHT0_9LIST</name>
<comment type="caution">
    <text evidence="2">The sequence shown here is derived from an EMBL/GenBank/DDBJ whole genome shotgun (WGS) entry which is preliminary data.</text>
</comment>
<reference evidence="2 3" key="1">
    <citation type="submission" date="2020-03" db="EMBL/GenBank/DDBJ databases">
        <title>Soil Listeria distribution.</title>
        <authorList>
            <person name="Liao J."/>
            <person name="Wiedmann M."/>
        </authorList>
    </citation>
    <scope>NUCLEOTIDE SEQUENCE [LARGE SCALE GENOMIC DNA]</scope>
    <source>
        <strain evidence="2 3">FSL L7-1645</strain>
    </source>
</reference>
<organism evidence="2 3">
    <name type="scientific">Listeria fleischmannii</name>
    <dbReference type="NCBI Taxonomy" id="1069827"/>
    <lineage>
        <taxon>Bacteria</taxon>
        <taxon>Bacillati</taxon>
        <taxon>Bacillota</taxon>
        <taxon>Bacilli</taxon>
        <taxon>Bacillales</taxon>
        <taxon>Listeriaceae</taxon>
        <taxon>Listeria</taxon>
    </lineage>
</organism>
<keyword evidence="1" id="KW-0812">Transmembrane</keyword>
<evidence type="ECO:0000313" key="2">
    <source>
        <dbReference type="EMBL" id="MBC1399901.1"/>
    </source>
</evidence>
<proteinExistence type="predicted"/>
<sequence length="64" mass="7304">MRKRKHKHVVRKWLAILWGMIGIGGVTLLPSSFEATGGSFWSMFLTVTPLYMIVLGIIYKQLKP</sequence>
<evidence type="ECO:0000313" key="3">
    <source>
        <dbReference type="Proteomes" id="UP000571128"/>
    </source>
</evidence>
<keyword evidence="1" id="KW-0472">Membrane</keyword>
<feature type="transmembrane region" description="Helical" evidence="1">
    <location>
        <begin position="12"/>
        <end position="33"/>
    </location>
</feature>
<keyword evidence="1" id="KW-1133">Transmembrane helix</keyword>